<dbReference type="GO" id="GO:0005829">
    <property type="term" value="C:cytosol"/>
    <property type="evidence" value="ECO:0007669"/>
    <property type="project" value="TreeGrafter"/>
</dbReference>
<dbReference type="AlphaFoldDB" id="A0A9D1IMJ6"/>
<comment type="caution">
    <text evidence="4">The sequence shown here is derived from an EMBL/GenBank/DDBJ whole genome shotgun (WGS) entry which is preliminary data.</text>
</comment>
<keyword evidence="3" id="KW-0963">Cytoplasm</keyword>
<dbReference type="Pfam" id="PF00121">
    <property type="entry name" value="TIM"/>
    <property type="match status" value="1"/>
</dbReference>
<comment type="catalytic activity">
    <reaction evidence="3">
        <text>D-glyceraldehyde 3-phosphate = dihydroxyacetone phosphate</text>
        <dbReference type="Rhea" id="RHEA:18585"/>
        <dbReference type="ChEBI" id="CHEBI:57642"/>
        <dbReference type="ChEBI" id="CHEBI:59776"/>
        <dbReference type="EC" id="5.3.1.1"/>
    </reaction>
</comment>
<comment type="pathway">
    <text evidence="3">Carbohydrate degradation; glycolysis; D-glyceraldehyde 3-phosphate from glycerone phosphate: step 1/1.</text>
</comment>
<sequence>MNKLVVCNQKMFLTYDEASMLKKQMDEVDFFSVNLIVCPSILNLDIFKNYTIGSQDCFYEDKGAYTGEVSAYDLSFKNVKYVIIGHSDRRKYDSDKEINLKVKAALRNGITPILCIGETKIDKELIRTSEVLKKQLYKALEGILLDSNEKIIIAYEPVWAIGGEKTVSKEVIEDTFKYIEKLLKEKNIYNYKLIYGGSITSKNIKNILSDKIDGYLLGLSSVNIDELKKIIKCIK</sequence>
<dbReference type="GO" id="GO:0004807">
    <property type="term" value="F:triose-phosphate isomerase activity"/>
    <property type="evidence" value="ECO:0007669"/>
    <property type="project" value="UniProtKB-EC"/>
</dbReference>
<dbReference type="GO" id="GO:0019563">
    <property type="term" value="P:glycerol catabolic process"/>
    <property type="evidence" value="ECO:0007669"/>
    <property type="project" value="TreeGrafter"/>
</dbReference>
<comment type="pathway">
    <text evidence="3">Carbohydrate biosynthesis; gluconeogenesis.</text>
</comment>
<dbReference type="PANTHER" id="PTHR21139:SF42">
    <property type="entry name" value="TRIOSEPHOSPHATE ISOMERASE"/>
    <property type="match status" value="1"/>
</dbReference>
<keyword evidence="3" id="KW-0324">Glycolysis</keyword>
<dbReference type="Proteomes" id="UP000824074">
    <property type="component" value="Unassembled WGS sequence"/>
</dbReference>
<reference evidence="4" key="1">
    <citation type="submission" date="2020-10" db="EMBL/GenBank/DDBJ databases">
        <authorList>
            <person name="Gilroy R."/>
        </authorList>
    </citation>
    <scope>NUCLEOTIDE SEQUENCE</scope>
    <source>
        <strain evidence="4">CHK193-30670</strain>
    </source>
</reference>
<dbReference type="GO" id="GO:0006094">
    <property type="term" value="P:gluconeogenesis"/>
    <property type="evidence" value="ECO:0007669"/>
    <property type="project" value="UniProtKB-KW"/>
</dbReference>
<dbReference type="EC" id="5.3.1.1" evidence="3"/>
<keyword evidence="3" id="KW-0312">Gluconeogenesis</keyword>
<proteinExistence type="inferred from homology"/>
<dbReference type="SUPFAM" id="SSF51351">
    <property type="entry name" value="Triosephosphate isomerase (TIM)"/>
    <property type="match status" value="1"/>
</dbReference>
<gene>
    <name evidence="4" type="ORF">IAB68_03785</name>
</gene>
<reference evidence="4" key="2">
    <citation type="journal article" date="2021" name="PeerJ">
        <title>Extensive microbial diversity within the chicken gut microbiome revealed by metagenomics and culture.</title>
        <authorList>
            <person name="Gilroy R."/>
            <person name="Ravi A."/>
            <person name="Getino M."/>
            <person name="Pursley I."/>
            <person name="Horton D.L."/>
            <person name="Alikhan N.F."/>
            <person name="Baker D."/>
            <person name="Gharbi K."/>
            <person name="Hall N."/>
            <person name="Watson M."/>
            <person name="Adriaenssens E.M."/>
            <person name="Foster-Nyarko E."/>
            <person name="Jarju S."/>
            <person name="Secka A."/>
            <person name="Antonio M."/>
            <person name="Oren A."/>
            <person name="Chaudhuri R.R."/>
            <person name="La Ragione R."/>
            <person name="Hildebrand F."/>
            <person name="Pallen M.J."/>
        </authorList>
    </citation>
    <scope>NUCLEOTIDE SEQUENCE</scope>
    <source>
        <strain evidence="4">CHK193-30670</strain>
    </source>
</reference>
<comment type="similarity">
    <text evidence="1 3">Belongs to the triosephosphate isomerase family.</text>
</comment>
<evidence type="ECO:0000256" key="1">
    <source>
        <dbReference type="ARBA" id="ARBA00007422"/>
    </source>
</evidence>
<dbReference type="InterPro" id="IPR035990">
    <property type="entry name" value="TIM_sf"/>
</dbReference>
<name>A0A9D1IMJ6_9FIRM</name>
<dbReference type="GO" id="GO:0046166">
    <property type="term" value="P:glyceraldehyde-3-phosphate biosynthetic process"/>
    <property type="evidence" value="ECO:0007669"/>
    <property type="project" value="TreeGrafter"/>
</dbReference>
<dbReference type="Gene3D" id="3.20.20.70">
    <property type="entry name" value="Aldolase class I"/>
    <property type="match status" value="1"/>
</dbReference>
<organism evidence="4 5">
    <name type="scientific">Candidatus Aphodocola excrementigallinarum</name>
    <dbReference type="NCBI Taxonomy" id="2840670"/>
    <lineage>
        <taxon>Bacteria</taxon>
        <taxon>Bacillati</taxon>
        <taxon>Bacillota</taxon>
        <taxon>Bacilli</taxon>
        <taxon>Candidatus Aphodocola</taxon>
    </lineage>
</organism>
<comment type="subunit">
    <text evidence="3">Homodimer.</text>
</comment>
<dbReference type="InterPro" id="IPR000652">
    <property type="entry name" value="Triosephosphate_isomerase"/>
</dbReference>
<dbReference type="InterPro" id="IPR013785">
    <property type="entry name" value="Aldolase_TIM"/>
</dbReference>
<comment type="subcellular location">
    <subcellularLocation>
        <location evidence="3">Cytoplasm</location>
    </subcellularLocation>
</comment>
<accession>A0A9D1IMJ6</accession>
<evidence type="ECO:0000313" key="5">
    <source>
        <dbReference type="Proteomes" id="UP000824074"/>
    </source>
</evidence>
<dbReference type="PANTHER" id="PTHR21139">
    <property type="entry name" value="TRIOSEPHOSPHATE ISOMERASE"/>
    <property type="match status" value="1"/>
</dbReference>
<dbReference type="GO" id="GO:0006096">
    <property type="term" value="P:glycolytic process"/>
    <property type="evidence" value="ECO:0007669"/>
    <property type="project" value="UniProtKB-KW"/>
</dbReference>
<evidence type="ECO:0000256" key="2">
    <source>
        <dbReference type="ARBA" id="ARBA00023235"/>
    </source>
</evidence>
<dbReference type="EMBL" id="DVMT01000038">
    <property type="protein sequence ID" value="HIU40400.1"/>
    <property type="molecule type" value="Genomic_DNA"/>
</dbReference>
<evidence type="ECO:0000256" key="3">
    <source>
        <dbReference type="RuleBase" id="RU363013"/>
    </source>
</evidence>
<evidence type="ECO:0000313" key="4">
    <source>
        <dbReference type="EMBL" id="HIU40400.1"/>
    </source>
</evidence>
<dbReference type="CDD" id="cd00311">
    <property type="entry name" value="TIM"/>
    <property type="match status" value="1"/>
</dbReference>
<keyword evidence="2 3" id="KW-0413">Isomerase</keyword>
<protein>
    <recommendedName>
        <fullName evidence="3">Triosephosphate isomerase</fullName>
        <ecNumber evidence="3">5.3.1.1</ecNumber>
    </recommendedName>
</protein>
<dbReference type="PROSITE" id="PS51440">
    <property type="entry name" value="TIM_2"/>
    <property type="match status" value="1"/>
</dbReference>